<sequence length="24" mass="2750">MLRFRPNFALAATSFPWSRLPSLA</sequence>
<evidence type="ECO:0000313" key="1">
    <source>
        <dbReference type="EMBL" id="JAE06366.1"/>
    </source>
</evidence>
<accession>A0A0A9F893</accession>
<proteinExistence type="predicted"/>
<reference evidence="1" key="1">
    <citation type="submission" date="2014-09" db="EMBL/GenBank/DDBJ databases">
        <authorList>
            <person name="Magalhaes I.L.F."/>
            <person name="Oliveira U."/>
            <person name="Santos F.R."/>
            <person name="Vidigal T.H.D.A."/>
            <person name="Brescovit A.D."/>
            <person name="Santos A.J."/>
        </authorList>
    </citation>
    <scope>NUCLEOTIDE SEQUENCE</scope>
    <source>
        <tissue evidence="1">Shoot tissue taken approximately 20 cm above the soil surface</tissue>
    </source>
</reference>
<name>A0A0A9F893_ARUDO</name>
<dbReference type="AlphaFoldDB" id="A0A0A9F893"/>
<dbReference type="EMBL" id="GBRH01191530">
    <property type="protein sequence ID" value="JAE06366.1"/>
    <property type="molecule type" value="Transcribed_RNA"/>
</dbReference>
<organism evidence="1">
    <name type="scientific">Arundo donax</name>
    <name type="common">Giant reed</name>
    <name type="synonym">Donax arundinaceus</name>
    <dbReference type="NCBI Taxonomy" id="35708"/>
    <lineage>
        <taxon>Eukaryota</taxon>
        <taxon>Viridiplantae</taxon>
        <taxon>Streptophyta</taxon>
        <taxon>Embryophyta</taxon>
        <taxon>Tracheophyta</taxon>
        <taxon>Spermatophyta</taxon>
        <taxon>Magnoliopsida</taxon>
        <taxon>Liliopsida</taxon>
        <taxon>Poales</taxon>
        <taxon>Poaceae</taxon>
        <taxon>PACMAD clade</taxon>
        <taxon>Arundinoideae</taxon>
        <taxon>Arundineae</taxon>
        <taxon>Arundo</taxon>
    </lineage>
</organism>
<protein>
    <submittedName>
        <fullName evidence="1">Uncharacterized protein</fullName>
    </submittedName>
</protein>
<reference evidence="1" key="2">
    <citation type="journal article" date="2015" name="Data Brief">
        <title>Shoot transcriptome of the giant reed, Arundo donax.</title>
        <authorList>
            <person name="Barrero R.A."/>
            <person name="Guerrero F.D."/>
            <person name="Moolhuijzen P."/>
            <person name="Goolsby J.A."/>
            <person name="Tidwell J."/>
            <person name="Bellgard S.E."/>
            <person name="Bellgard M.I."/>
        </authorList>
    </citation>
    <scope>NUCLEOTIDE SEQUENCE</scope>
    <source>
        <tissue evidence="1">Shoot tissue taken approximately 20 cm above the soil surface</tissue>
    </source>
</reference>